<dbReference type="InterPro" id="IPR008145">
    <property type="entry name" value="GK/Ca_channel_bsu"/>
</dbReference>
<dbReference type="Gene3D" id="3.40.50.300">
    <property type="entry name" value="P-loop containing nucleotide triphosphate hydrolases"/>
    <property type="match status" value="1"/>
</dbReference>
<dbReference type="InterPro" id="IPR012699">
    <property type="entry name" value="PhnN"/>
</dbReference>
<keyword evidence="4 6" id="KW-0547">Nucleotide-binding</keyword>
<dbReference type="GO" id="GO:0033863">
    <property type="term" value="F:ribose 1,5-bisphosphate phosphokinase activity"/>
    <property type="evidence" value="ECO:0007669"/>
    <property type="project" value="UniProtKB-UniRule"/>
</dbReference>
<evidence type="ECO:0000313" key="8">
    <source>
        <dbReference type="EMBL" id="ADI16313.1"/>
    </source>
</evidence>
<evidence type="ECO:0000256" key="6">
    <source>
        <dbReference type="HAMAP-Rule" id="MF_00836"/>
    </source>
</evidence>
<comment type="function">
    <text evidence="6">Catalyzes the phosphorylation of ribose 1,5-bisphosphate to 5-phospho-D-ribosyl alpha-1-diphosphate (PRPP).</text>
</comment>
<dbReference type="UniPathway" id="UPA00087">
    <property type="reaction ID" value="UER00175"/>
</dbReference>
<dbReference type="GO" id="GO:0005524">
    <property type="term" value="F:ATP binding"/>
    <property type="evidence" value="ECO:0007669"/>
    <property type="project" value="UniProtKB-KW"/>
</dbReference>
<dbReference type="EC" id="2.7.4.23" evidence="6"/>
<dbReference type="InterPro" id="IPR027417">
    <property type="entry name" value="P-loop_NTPase"/>
</dbReference>
<evidence type="ECO:0000256" key="2">
    <source>
        <dbReference type="ARBA" id="ARBA00005069"/>
    </source>
</evidence>
<dbReference type="GO" id="GO:0005829">
    <property type="term" value="C:cytosol"/>
    <property type="evidence" value="ECO:0007669"/>
    <property type="project" value="TreeGrafter"/>
</dbReference>
<evidence type="ECO:0000256" key="1">
    <source>
        <dbReference type="ARBA" id="ARBA00000373"/>
    </source>
</evidence>
<dbReference type="PANTHER" id="PTHR23117">
    <property type="entry name" value="GUANYLATE KINASE-RELATED"/>
    <property type="match status" value="1"/>
</dbReference>
<evidence type="ECO:0000259" key="7">
    <source>
        <dbReference type="PROSITE" id="PS50052"/>
    </source>
</evidence>
<keyword evidence="5 6" id="KW-0067">ATP-binding</keyword>
<protein>
    <recommendedName>
        <fullName evidence="6">Ribose 1,5-bisphosphate phosphokinase PhnN</fullName>
        <ecNumber evidence="6">2.7.4.23</ecNumber>
    </recommendedName>
    <alternativeName>
        <fullName evidence="6">Ribose 1,5-bisphosphokinase</fullName>
    </alternativeName>
</protein>
<dbReference type="AlphaFoldDB" id="E0XPH2"/>
<dbReference type="GO" id="GO:0006015">
    <property type="term" value="P:5-phosphoribose 1-diphosphate biosynthetic process"/>
    <property type="evidence" value="ECO:0007669"/>
    <property type="project" value="UniProtKB-UniRule"/>
</dbReference>
<dbReference type="NCBIfam" id="TIGR02322">
    <property type="entry name" value="phosphon_PhnN"/>
    <property type="match status" value="1"/>
</dbReference>
<comment type="similarity">
    <text evidence="6">Belongs to the ribose 1,5-bisphosphokinase family.</text>
</comment>
<feature type="binding site" evidence="6">
    <location>
        <begin position="14"/>
        <end position="21"/>
    </location>
    <ligand>
        <name>ATP</name>
        <dbReference type="ChEBI" id="CHEBI:30616"/>
    </ligand>
</feature>
<dbReference type="SUPFAM" id="SSF52540">
    <property type="entry name" value="P-loop containing nucleoside triphosphate hydrolases"/>
    <property type="match status" value="1"/>
</dbReference>
<evidence type="ECO:0000256" key="4">
    <source>
        <dbReference type="ARBA" id="ARBA00022741"/>
    </source>
</evidence>
<organism evidence="8">
    <name type="scientific">uncultured bacterium HF0070_11A08</name>
    <dbReference type="NCBI Taxonomy" id="710812"/>
    <lineage>
        <taxon>Bacteria</taxon>
        <taxon>environmental samples</taxon>
    </lineage>
</organism>
<name>E0XPH2_9BACT</name>
<keyword evidence="3 6" id="KW-0808">Transferase</keyword>
<feature type="domain" description="Guanylate kinase-like" evidence="7">
    <location>
        <begin position="7"/>
        <end position="178"/>
    </location>
</feature>
<dbReference type="SMART" id="SM00072">
    <property type="entry name" value="GuKc"/>
    <property type="match status" value="1"/>
</dbReference>
<dbReference type="PROSITE" id="PS50052">
    <property type="entry name" value="GUANYLATE_KINASE_2"/>
    <property type="match status" value="1"/>
</dbReference>
<evidence type="ECO:0000256" key="5">
    <source>
        <dbReference type="ARBA" id="ARBA00022840"/>
    </source>
</evidence>
<dbReference type="EMBL" id="GU474834">
    <property type="protein sequence ID" value="ADI16313.1"/>
    <property type="molecule type" value="Genomic_DNA"/>
</dbReference>
<comment type="catalytic activity">
    <reaction evidence="1 6">
        <text>alpha-D-ribose 1,5-bisphosphate + ATP = 5-phospho-alpha-D-ribose 1-diphosphate + ADP</text>
        <dbReference type="Rhea" id="RHEA:20109"/>
        <dbReference type="ChEBI" id="CHEBI:30616"/>
        <dbReference type="ChEBI" id="CHEBI:58017"/>
        <dbReference type="ChEBI" id="CHEBI:68688"/>
        <dbReference type="ChEBI" id="CHEBI:456216"/>
        <dbReference type="EC" id="2.7.4.23"/>
    </reaction>
</comment>
<gene>
    <name evidence="6" type="primary">phnN</name>
</gene>
<reference evidence="8" key="1">
    <citation type="journal article" date="2011" name="Environ. Microbiol.">
        <title>Time-series analyses of Monterey Bay coastal microbial picoplankton using a 'genome proxy' microarray.</title>
        <authorList>
            <person name="Rich V.I."/>
            <person name="Pham V.D."/>
            <person name="Eppley J."/>
            <person name="Shi Y."/>
            <person name="DeLong E.F."/>
        </authorList>
    </citation>
    <scope>NUCLEOTIDE SEQUENCE</scope>
</reference>
<accession>E0XPH2</accession>
<comment type="pathway">
    <text evidence="2 6">Metabolic intermediate biosynthesis; 5-phospho-alpha-D-ribose 1-diphosphate biosynthesis; 5-phospho-alpha-D-ribose 1-diphosphate from D-ribose 5-phosphate (route II): step 3/3.</text>
</comment>
<dbReference type="GO" id="GO:0019634">
    <property type="term" value="P:organic phosphonate metabolic process"/>
    <property type="evidence" value="ECO:0007669"/>
    <property type="project" value="UniProtKB-UniRule"/>
</dbReference>
<dbReference type="PANTHER" id="PTHR23117:SF8">
    <property type="entry name" value="RIBOSE 1,5-BISPHOSPHATE PHOSPHOKINASE PHNN"/>
    <property type="match status" value="1"/>
</dbReference>
<proteinExistence type="inferred from homology"/>
<dbReference type="Pfam" id="PF00625">
    <property type="entry name" value="Guanylate_kin"/>
    <property type="match status" value="1"/>
</dbReference>
<evidence type="ECO:0000256" key="3">
    <source>
        <dbReference type="ARBA" id="ARBA00022679"/>
    </source>
</evidence>
<dbReference type="HAMAP" id="MF_00836">
    <property type="entry name" value="PhnN"/>
    <property type="match status" value="1"/>
</dbReference>
<dbReference type="InterPro" id="IPR008144">
    <property type="entry name" value="Guanylate_kin-like_dom"/>
</dbReference>
<sequence>MMAPTLGQLVCVLGPSGAGKDAVIRGVVAAMPQVQLARRLITRPTHNDSEDYDSVTDTDFAALRQAGHFLFHWQAHGLSYGVPASVLPRVRSGAIVLFNGSRAALPAMRQIYPDLRVFVISVSPDVLAERLHKRGRETASEIAKRLQRQVDFTDEKAEIINNDGALATSVASLVTSLQRPEEGGG</sequence>